<dbReference type="GO" id="GO:0006457">
    <property type="term" value="P:protein folding"/>
    <property type="evidence" value="ECO:0007669"/>
    <property type="project" value="TreeGrafter"/>
</dbReference>
<proteinExistence type="inferred from homology"/>
<dbReference type="PANTHER" id="PTHR45809:SF3">
    <property type="entry name" value="VIRAL IAP-ASSOCIATED FACTOR HOMOLOG"/>
    <property type="match status" value="1"/>
</dbReference>
<name>A0A7C9DVJ1_OPUST</name>
<dbReference type="PANTHER" id="PTHR45809">
    <property type="entry name" value="VIRAL IAP-ASSOCIATED FACTOR HOMOLOG"/>
    <property type="match status" value="1"/>
</dbReference>
<dbReference type="Gene3D" id="3.40.30.10">
    <property type="entry name" value="Glutaredoxin"/>
    <property type="match status" value="1"/>
</dbReference>
<dbReference type="EMBL" id="GISG01176691">
    <property type="protein sequence ID" value="MBA4652922.1"/>
    <property type="molecule type" value="Transcribed_RNA"/>
</dbReference>
<dbReference type="SUPFAM" id="SSF52833">
    <property type="entry name" value="Thioredoxin-like"/>
    <property type="match status" value="1"/>
</dbReference>
<dbReference type="GO" id="GO:0005737">
    <property type="term" value="C:cytoplasm"/>
    <property type="evidence" value="ECO:0007669"/>
    <property type="project" value="TreeGrafter"/>
</dbReference>
<protein>
    <submittedName>
        <fullName evidence="2">Uncharacterized protein</fullName>
    </submittedName>
</protein>
<evidence type="ECO:0000256" key="1">
    <source>
        <dbReference type="ARBA" id="ARBA00009686"/>
    </source>
</evidence>
<dbReference type="AlphaFoldDB" id="A0A7C9DVJ1"/>
<accession>A0A7C9DVJ1</accession>
<reference evidence="2" key="2">
    <citation type="submission" date="2020-07" db="EMBL/GenBank/DDBJ databases">
        <authorList>
            <person name="Vera ALvarez R."/>
            <person name="Arias-Moreno D.M."/>
            <person name="Jimenez-Jacinto V."/>
            <person name="Jimenez-Bremont J.F."/>
            <person name="Swaminathan K."/>
            <person name="Moose S.P."/>
            <person name="Guerrero-Gonzalez M.L."/>
            <person name="Marino-Ramirez L."/>
            <person name="Landsman D."/>
            <person name="Rodriguez-Kessler M."/>
            <person name="Delgado-Sanchez P."/>
        </authorList>
    </citation>
    <scope>NUCLEOTIDE SEQUENCE</scope>
    <source>
        <tissue evidence="2">Cladode</tissue>
    </source>
</reference>
<dbReference type="InterPro" id="IPR051498">
    <property type="entry name" value="Phosducin-like_chap/apop_reg"/>
</dbReference>
<organism evidence="2">
    <name type="scientific">Opuntia streptacantha</name>
    <name type="common">Prickly pear cactus</name>
    <name type="synonym">Opuntia cardona</name>
    <dbReference type="NCBI Taxonomy" id="393608"/>
    <lineage>
        <taxon>Eukaryota</taxon>
        <taxon>Viridiplantae</taxon>
        <taxon>Streptophyta</taxon>
        <taxon>Embryophyta</taxon>
        <taxon>Tracheophyta</taxon>
        <taxon>Spermatophyta</taxon>
        <taxon>Magnoliopsida</taxon>
        <taxon>eudicotyledons</taxon>
        <taxon>Gunneridae</taxon>
        <taxon>Pentapetalae</taxon>
        <taxon>Caryophyllales</taxon>
        <taxon>Cactineae</taxon>
        <taxon>Cactaceae</taxon>
        <taxon>Opuntioideae</taxon>
        <taxon>Opuntia</taxon>
    </lineage>
</organism>
<dbReference type="EMBL" id="GISG01176690">
    <property type="protein sequence ID" value="MBA4652921.1"/>
    <property type="molecule type" value="Transcribed_RNA"/>
</dbReference>
<dbReference type="InterPro" id="IPR036249">
    <property type="entry name" value="Thioredoxin-like_sf"/>
</dbReference>
<evidence type="ECO:0000313" key="2">
    <source>
        <dbReference type="EMBL" id="MBA4652921.1"/>
    </source>
</evidence>
<reference evidence="2" key="1">
    <citation type="journal article" date="2013" name="J. Plant Res.">
        <title>Effect of fungi and light on seed germination of three Opuntia species from semiarid lands of central Mexico.</title>
        <authorList>
            <person name="Delgado-Sanchez P."/>
            <person name="Jimenez-Bremont J.F."/>
            <person name="Guerrero-Gonzalez Mde L."/>
            <person name="Flores J."/>
        </authorList>
    </citation>
    <scope>NUCLEOTIDE SEQUENCE</scope>
    <source>
        <tissue evidence="2">Cladode</tissue>
    </source>
</reference>
<sequence length="103" mass="11147">MSTGCIPNYPDCNLPTVLVYNNGAVKANYVGLRSFGGTCTPEGVALVLCQSEPVFNDGQTGSDSSRKSVLDGESKRLTEKFVTEREDADDYSQVIEDKIAIFC</sequence>
<comment type="similarity">
    <text evidence="1">Belongs to the phosducin family.</text>
</comment>